<organism evidence="1 2">
    <name type="scientific">Candidatus Electronema aureum</name>
    <dbReference type="NCBI Taxonomy" id="2005002"/>
    <lineage>
        <taxon>Bacteria</taxon>
        <taxon>Pseudomonadati</taxon>
        <taxon>Thermodesulfobacteriota</taxon>
        <taxon>Desulfobulbia</taxon>
        <taxon>Desulfobulbales</taxon>
        <taxon>Desulfobulbaceae</taxon>
        <taxon>Candidatus Electronema</taxon>
    </lineage>
</organism>
<evidence type="ECO:0000313" key="2">
    <source>
        <dbReference type="Proteomes" id="UP000316238"/>
    </source>
</evidence>
<evidence type="ECO:0000313" key="1">
    <source>
        <dbReference type="EMBL" id="TAA75714.1"/>
    </source>
</evidence>
<dbReference type="AlphaFoldDB" id="A0A521G3W7"/>
<dbReference type="InterPro" id="IPR017642">
    <property type="entry name" value="DNA_S_mod_DndB"/>
</dbReference>
<accession>A0A521G3W7</accession>
<protein>
    <submittedName>
        <fullName evidence="1">DGQHR domain-containing protein</fullName>
    </submittedName>
</protein>
<dbReference type="CDD" id="cd16413">
    <property type="entry name" value="DGQHR_domain"/>
    <property type="match status" value="1"/>
</dbReference>
<dbReference type="Proteomes" id="UP000316238">
    <property type="component" value="Unassembled WGS sequence"/>
</dbReference>
<comment type="caution">
    <text evidence="1">The sequence shown here is derived from an EMBL/GenBank/DDBJ whole genome shotgun (WGS) entry which is preliminary data.</text>
</comment>
<dbReference type="InterPro" id="IPR017601">
    <property type="entry name" value="DGQHR-contain_dom"/>
</dbReference>
<dbReference type="EMBL" id="NQJD01000004">
    <property type="protein sequence ID" value="TAA75714.1"/>
    <property type="molecule type" value="Genomic_DNA"/>
</dbReference>
<reference evidence="1" key="1">
    <citation type="submission" date="2017-07" db="EMBL/GenBank/DDBJ databases">
        <title>The cable genome - Insights into the physiology and evolution of filamentous bacteria capable of sulfide oxidation via long distance electron transfer.</title>
        <authorList>
            <person name="Thorup C."/>
            <person name="Bjerg J.T."/>
            <person name="Schreiber L."/>
            <person name="Nielsen L.P."/>
            <person name="Kjeldsen K.U."/>
            <person name="Boesen T."/>
            <person name="Boggild A."/>
            <person name="Meysman F."/>
            <person name="Geelhoed J."/>
            <person name="Schramm A."/>
        </authorList>
    </citation>
    <scope>NUCLEOTIDE SEQUENCE [LARGE SCALE GENOMIC DNA]</scope>
    <source>
        <strain evidence="1">GS</strain>
    </source>
</reference>
<keyword evidence="2" id="KW-1185">Reference proteome</keyword>
<proteinExistence type="predicted"/>
<sequence>MENKISRPAAVVKQGNLTLYTTSLKVSDLLKPNFYSVETLDPDDNSDQGYQRLLNKARAKKLADYIIEGMKTQDVFLPTSIFIATDKDIDFNIKTNTISFDINFIGPFSVVDGQHRIEGLKMASQKEIKVLDFEIPVNIATGLSRISQMCHFLIVNTTQKSVDKAIEQRIYARLTKALQVEHIPSLPKWIERAVKKGEDDIALKFIDYLNSEDDSPWRDRIEMANKESKSASVNQKSFARTIKQFVLVANNPLTIYPIEKSLKIFLNYWKAISNILYVNEPTVLFKYNGIQLFCRFSVPFFSKLHEMNDFKVPTMESLLRDTFENLDGDYAGLGHSEWWNSGGKGKASYLNSGALHKIAALMASSMHKSSLNKNIEL</sequence>
<name>A0A521G3W7_9BACT</name>
<dbReference type="NCBIfam" id="TIGR03187">
    <property type="entry name" value="DGQHR"/>
    <property type="match status" value="1"/>
</dbReference>
<gene>
    <name evidence="1" type="ORF">CDV28_10455</name>
</gene>
<dbReference type="Pfam" id="PF14072">
    <property type="entry name" value="DndB"/>
    <property type="match status" value="1"/>
</dbReference>